<evidence type="ECO:0000256" key="4">
    <source>
        <dbReference type="ARBA" id="ARBA00022884"/>
    </source>
</evidence>
<dbReference type="Pfam" id="PF01966">
    <property type="entry name" value="HD"/>
    <property type="match status" value="1"/>
</dbReference>
<feature type="transmembrane region" description="Helical" evidence="5">
    <location>
        <begin position="6"/>
        <end position="27"/>
    </location>
</feature>
<comment type="similarity">
    <text evidence="5">Belongs to the RNase Y family.</text>
</comment>
<evidence type="ECO:0000259" key="8">
    <source>
        <dbReference type="PROSITE" id="PS51831"/>
    </source>
</evidence>
<dbReference type="InterPro" id="IPR036612">
    <property type="entry name" value="KH_dom_type_1_sf"/>
</dbReference>
<proteinExistence type="inferred from homology"/>
<comment type="function">
    <text evidence="5">Endoribonuclease that initiates mRNA decay.</text>
</comment>
<dbReference type="GO" id="GO:0004521">
    <property type="term" value="F:RNA endonuclease activity"/>
    <property type="evidence" value="ECO:0007669"/>
    <property type="project" value="UniProtKB-UniRule"/>
</dbReference>
<dbReference type="Pfam" id="PF00013">
    <property type="entry name" value="KH_1"/>
    <property type="match status" value="1"/>
</dbReference>
<evidence type="ECO:0000256" key="5">
    <source>
        <dbReference type="HAMAP-Rule" id="MF_00335"/>
    </source>
</evidence>
<dbReference type="PANTHER" id="PTHR12826">
    <property type="entry name" value="RIBONUCLEASE Y"/>
    <property type="match status" value="1"/>
</dbReference>
<dbReference type="GO" id="GO:0005886">
    <property type="term" value="C:plasma membrane"/>
    <property type="evidence" value="ECO:0007669"/>
    <property type="project" value="UniProtKB-SubCell"/>
</dbReference>
<name>A0A2M8DA08_9BACT</name>
<dbReference type="PANTHER" id="PTHR12826:SF15">
    <property type="entry name" value="RIBONUCLEASE Y"/>
    <property type="match status" value="1"/>
</dbReference>
<accession>A0A2M8DA08</accession>
<dbReference type="Proteomes" id="UP000229236">
    <property type="component" value="Unassembled WGS sequence"/>
</dbReference>
<comment type="subcellular location">
    <subcellularLocation>
        <location evidence="5">Cell membrane</location>
        <topology evidence="5">Single-pass membrane protein</topology>
    </subcellularLocation>
</comment>
<comment type="caution">
    <text evidence="9">The sequence shown here is derived from an EMBL/GenBank/DDBJ whole genome shotgun (WGS) entry which is preliminary data.</text>
</comment>
<keyword evidence="1 5" id="KW-0540">Nuclease</keyword>
<dbReference type="Gene3D" id="3.30.1370.10">
    <property type="entry name" value="K Homology domain, type 1"/>
    <property type="match status" value="1"/>
</dbReference>
<dbReference type="SMART" id="SM00471">
    <property type="entry name" value="HDc"/>
    <property type="match status" value="1"/>
</dbReference>
<dbReference type="NCBIfam" id="TIGR00277">
    <property type="entry name" value="HDIG"/>
    <property type="match status" value="1"/>
</dbReference>
<evidence type="ECO:0000256" key="1">
    <source>
        <dbReference type="ARBA" id="ARBA00022722"/>
    </source>
</evidence>
<evidence type="ECO:0000256" key="6">
    <source>
        <dbReference type="NCBIfam" id="TIGR03319"/>
    </source>
</evidence>
<gene>
    <name evidence="5 9" type="primary">rny</name>
    <name evidence="9" type="ORF">CO088_00380</name>
</gene>
<protein>
    <recommendedName>
        <fullName evidence="5 6">Ribonuclease Y</fullName>
        <shortName evidence="5">RNase Y</shortName>
        <ecNumber evidence="5 6">3.1.-.-</ecNumber>
    </recommendedName>
</protein>
<dbReference type="SUPFAM" id="SSF54791">
    <property type="entry name" value="Eukaryotic type KH-domain (KH-domain type I)"/>
    <property type="match status" value="1"/>
</dbReference>
<dbReference type="SUPFAM" id="SSF109604">
    <property type="entry name" value="HD-domain/PDEase-like"/>
    <property type="match status" value="1"/>
</dbReference>
<dbReference type="EMBL" id="PFTM01000011">
    <property type="protein sequence ID" value="PJB83990.1"/>
    <property type="molecule type" value="Genomic_DNA"/>
</dbReference>
<evidence type="ECO:0000313" key="9">
    <source>
        <dbReference type="EMBL" id="PJB83990.1"/>
    </source>
</evidence>
<dbReference type="PROSITE" id="PS51831">
    <property type="entry name" value="HD"/>
    <property type="match status" value="1"/>
</dbReference>
<dbReference type="EC" id="3.1.-.-" evidence="5 6"/>
<dbReference type="InterPro" id="IPR004087">
    <property type="entry name" value="KH_dom"/>
</dbReference>
<dbReference type="GO" id="GO:0006402">
    <property type="term" value="P:mRNA catabolic process"/>
    <property type="evidence" value="ECO:0007669"/>
    <property type="project" value="UniProtKB-UniRule"/>
</dbReference>
<dbReference type="Gene3D" id="1.10.3210.10">
    <property type="entry name" value="Hypothetical protein af1432"/>
    <property type="match status" value="1"/>
</dbReference>
<keyword evidence="7" id="KW-0175">Coiled coil</keyword>
<keyword evidence="5" id="KW-1003">Cell membrane</keyword>
<evidence type="ECO:0000256" key="2">
    <source>
        <dbReference type="ARBA" id="ARBA00022759"/>
    </source>
</evidence>
<dbReference type="SMART" id="SM00322">
    <property type="entry name" value="KH"/>
    <property type="match status" value="1"/>
</dbReference>
<dbReference type="PROSITE" id="PS50084">
    <property type="entry name" value="KH_TYPE_1"/>
    <property type="match status" value="1"/>
</dbReference>
<dbReference type="Pfam" id="PF12072">
    <property type="entry name" value="RNase_Y_N"/>
    <property type="match status" value="1"/>
</dbReference>
<dbReference type="InterPro" id="IPR022711">
    <property type="entry name" value="RNase_Y_N"/>
</dbReference>
<evidence type="ECO:0000256" key="7">
    <source>
        <dbReference type="SAM" id="Coils"/>
    </source>
</evidence>
<dbReference type="NCBIfam" id="TIGR03319">
    <property type="entry name" value="RNase_Y"/>
    <property type="match status" value="1"/>
</dbReference>
<dbReference type="GO" id="GO:0003723">
    <property type="term" value="F:RNA binding"/>
    <property type="evidence" value="ECO:0007669"/>
    <property type="project" value="UniProtKB-UniRule"/>
</dbReference>
<dbReference type="CDD" id="cd22431">
    <property type="entry name" value="KH-I_RNaseY"/>
    <property type="match status" value="1"/>
</dbReference>
<feature type="coiled-coil region" evidence="7">
    <location>
        <begin position="43"/>
        <end position="131"/>
    </location>
</feature>
<evidence type="ECO:0000313" key="10">
    <source>
        <dbReference type="Proteomes" id="UP000229236"/>
    </source>
</evidence>
<feature type="domain" description="HD" evidence="8">
    <location>
        <begin position="324"/>
        <end position="417"/>
    </location>
</feature>
<keyword evidence="2 5" id="KW-0255">Endonuclease</keyword>
<dbReference type="HAMAP" id="MF_00335">
    <property type="entry name" value="RNase_Y"/>
    <property type="match status" value="1"/>
</dbReference>
<keyword evidence="5" id="KW-1133">Transmembrane helix</keyword>
<keyword evidence="4 5" id="KW-0694">RNA-binding</keyword>
<keyword evidence="5" id="KW-0812">Transmembrane</keyword>
<dbReference type="GO" id="GO:0016787">
    <property type="term" value="F:hydrolase activity"/>
    <property type="evidence" value="ECO:0007669"/>
    <property type="project" value="UniProtKB-KW"/>
</dbReference>
<dbReference type="InterPro" id="IPR006675">
    <property type="entry name" value="HDIG_dom"/>
</dbReference>
<dbReference type="CDD" id="cd00077">
    <property type="entry name" value="HDc"/>
    <property type="match status" value="1"/>
</dbReference>
<keyword evidence="3 5" id="KW-0378">Hydrolase</keyword>
<dbReference type="AlphaFoldDB" id="A0A2M8DA08"/>
<dbReference type="InterPro" id="IPR004088">
    <property type="entry name" value="KH_dom_type_1"/>
</dbReference>
<dbReference type="InterPro" id="IPR003607">
    <property type="entry name" value="HD/PDEase_dom"/>
</dbReference>
<dbReference type="InterPro" id="IPR006674">
    <property type="entry name" value="HD_domain"/>
</dbReference>
<sequence>MELEILLVIVIVGIAGTAFGYFLRWIVSLGKRGSMELEIKKMILAAKEDAQKITEAAEKKSRETLDDLKKEEKEKEQEYKRKEERLMKKEELLDKRQSDIDQEVENIKQKIEEIKSLKEKALNETTRIESELERVSALDKETAKEELFKIMERQMEEDLVVRMRKLENEGFEKLDKKAKEILAASIQRLASSTASESMTTALSIPSDDIKGKIIGKEGRNIKAFERAAGVEIIVDDTPGSIVISSFDPVRRQIARVALENLILDGRIQPAKIEEMVEKSRVEINKIIKEKGEQAAYECRVFNLDPRIISILGRLYFRTSYGQNVLQHSIEMAHIAGILAEELSADVAIARAGALLHDIGKAVDHEIQGTHVEIGRRILQKFGADEKIVQAMQSHHEEYPYETIESIIVQTADAISGGRPGARRDSAENYLKRLQDLEAIANSFPGVEKSYALQAGREIRVFVTPEQISDLDARKIAREIATRIESELKYPGEIKVNVIRENRVIEYAR</sequence>
<evidence type="ECO:0000256" key="3">
    <source>
        <dbReference type="ARBA" id="ARBA00022801"/>
    </source>
</evidence>
<organism evidence="9 10">
    <name type="scientific">Candidatus Yonathbacteria bacterium CG_4_9_14_0_8_um_filter_46_47</name>
    <dbReference type="NCBI Taxonomy" id="1975106"/>
    <lineage>
        <taxon>Bacteria</taxon>
        <taxon>Candidatus Yonathiibacteriota</taxon>
    </lineage>
</organism>
<keyword evidence="5" id="KW-0472">Membrane</keyword>
<reference evidence="10" key="1">
    <citation type="submission" date="2017-09" db="EMBL/GenBank/DDBJ databases">
        <title>Depth-based differentiation of microbial function through sediment-hosted aquifers and enrichment of novel symbionts in the deep terrestrial subsurface.</title>
        <authorList>
            <person name="Probst A.J."/>
            <person name="Ladd B."/>
            <person name="Jarett J.K."/>
            <person name="Geller-Mcgrath D.E."/>
            <person name="Sieber C.M.K."/>
            <person name="Emerson J.B."/>
            <person name="Anantharaman K."/>
            <person name="Thomas B.C."/>
            <person name="Malmstrom R."/>
            <person name="Stieglmeier M."/>
            <person name="Klingl A."/>
            <person name="Woyke T."/>
            <person name="Ryan C.M."/>
            <person name="Banfield J.F."/>
        </authorList>
    </citation>
    <scope>NUCLEOTIDE SEQUENCE [LARGE SCALE GENOMIC DNA]</scope>
</reference>
<dbReference type="InterPro" id="IPR017705">
    <property type="entry name" value="Ribonuclease_Y"/>
</dbReference>